<dbReference type="InterPro" id="IPR002137">
    <property type="entry name" value="Beta-lactam_class-D_AS"/>
</dbReference>
<reference evidence="9" key="1">
    <citation type="journal article" date="2019" name="Int. J. Syst. Evol. Microbiol.">
        <title>The Global Catalogue of Microorganisms (GCM) 10K type strain sequencing project: providing services to taxonomists for standard genome sequencing and annotation.</title>
        <authorList>
            <consortium name="The Broad Institute Genomics Platform"/>
            <consortium name="The Broad Institute Genome Sequencing Center for Infectious Disease"/>
            <person name="Wu L."/>
            <person name="Ma J."/>
        </authorList>
    </citation>
    <scope>NUCLEOTIDE SEQUENCE [LARGE SCALE GENOMIC DNA]</scope>
    <source>
        <strain evidence="9">JCM 16545</strain>
    </source>
</reference>
<evidence type="ECO:0000256" key="5">
    <source>
        <dbReference type="ARBA" id="ARBA00023251"/>
    </source>
</evidence>
<dbReference type="SUPFAM" id="SSF56601">
    <property type="entry name" value="beta-lactamase/transpeptidase-like"/>
    <property type="match status" value="1"/>
</dbReference>
<organism evidence="8 9">
    <name type="scientific">Rubritalea spongiae</name>
    <dbReference type="NCBI Taxonomy" id="430797"/>
    <lineage>
        <taxon>Bacteria</taxon>
        <taxon>Pseudomonadati</taxon>
        <taxon>Verrucomicrobiota</taxon>
        <taxon>Verrucomicrobiia</taxon>
        <taxon>Verrucomicrobiales</taxon>
        <taxon>Rubritaleaceae</taxon>
        <taxon>Rubritalea</taxon>
    </lineage>
</organism>
<dbReference type="PROSITE" id="PS00337">
    <property type="entry name" value="BETA_LACTAMASE_D"/>
    <property type="match status" value="1"/>
</dbReference>
<sequence>MLKIAGLGRLYSLKHGLMISIYRLLIVTLCLLPLHHMLAEDAIVSRPKWQKVFSKFAAEGTLVVLDEREETRGTFVFNKERAEKRFSPASTFKIPHALFALDAGVVRDEFQVIPWDGKKRRYEVWNRDQTLRSSMRHSVVWVYEVFEKEIGESLERAYMEKIDYGNADPTGDTPFWVEGNLRISALEQISFLQKLYRNELPFSVSTQRLVKDMMINEAGKEWILRAKTGWSGTIGWWVGWVELPTGAVFFALNIDTPNRADDLYKREAIVREVFQSLKVLP</sequence>
<dbReference type="EMBL" id="JBHUJC010000027">
    <property type="protein sequence ID" value="MFD2276778.1"/>
    <property type="molecule type" value="Genomic_DNA"/>
</dbReference>
<feature type="domain" description="Penicillin-binding protein transpeptidase" evidence="7">
    <location>
        <begin position="72"/>
        <end position="274"/>
    </location>
</feature>
<accession>A0ABW5E451</accession>
<protein>
    <recommendedName>
        <fullName evidence="2 6">Beta-lactamase</fullName>
        <ecNumber evidence="2 6">3.5.2.6</ecNumber>
    </recommendedName>
</protein>
<proteinExistence type="inferred from homology"/>
<name>A0ABW5E451_9BACT</name>
<evidence type="ECO:0000256" key="4">
    <source>
        <dbReference type="ARBA" id="ARBA00022801"/>
    </source>
</evidence>
<dbReference type="InterPro" id="IPR001460">
    <property type="entry name" value="PCN-bd_Tpept"/>
</dbReference>
<evidence type="ECO:0000259" key="7">
    <source>
        <dbReference type="Pfam" id="PF00905"/>
    </source>
</evidence>
<dbReference type="GO" id="GO:0008800">
    <property type="term" value="F:beta-lactamase activity"/>
    <property type="evidence" value="ECO:0007669"/>
    <property type="project" value="UniProtKB-EC"/>
</dbReference>
<dbReference type="NCBIfam" id="NF012161">
    <property type="entry name" value="bla_class_D_main"/>
    <property type="match status" value="1"/>
</dbReference>
<dbReference type="Gene3D" id="3.40.710.10">
    <property type="entry name" value="DD-peptidase/beta-lactamase superfamily"/>
    <property type="match status" value="1"/>
</dbReference>
<comment type="similarity">
    <text evidence="1 6">Belongs to the class-D beta-lactamase family.</text>
</comment>
<evidence type="ECO:0000256" key="6">
    <source>
        <dbReference type="RuleBase" id="RU361140"/>
    </source>
</evidence>
<comment type="catalytic activity">
    <reaction evidence="6">
        <text>a beta-lactam + H2O = a substituted beta-amino acid</text>
        <dbReference type="Rhea" id="RHEA:20401"/>
        <dbReference type="ChEBI" id="CHEBI:15377"/>
        <dbReference type="ChEBI" id="CHEBI:35627"/>
        <dbReference type="ChEBI" id="CHEBI:140347"/>
        <dbReference type="EC" id="3.5.2.6"/>
    </reaction>
</comment>
<evidence type="ECO:0000256" key="2">
    <source>
        <dbReference type="ARBA" id="ARBA00012865"/>
    </source>
</evidence>
<dbReference type="RefSeq" id="WP_377095732.1">
    <property type="nucleotide sequence ID" value="NZ_JBHSJM010000001.1"/>
</dbReference>
<evidence type="ECO:0000313" key="9">
    <source>
        <dbReference type="Proteomes" id="UP001597297"/>
    </source>
</evidence>
<gene>
    <name evidence="8" type="primary">blaOXA</name>
    <name evidence="8" type="ORF">ACFSQZ_09885</name>
</gene>
<dbReference type="InterPro" id="IPR012338">
    <property type="entry name" value="Beta-lactam/transpept-like"/>
</dbReference>
<evidence type="ECO:0000256" key="1">
    <source>
        <dbReference type="ARBA" id="ARBA00007898"/>
    </source>
</evidence>
<evidence type="ECO:0000313" key="8">
    <source>
        <dbReference type="EMBL" id="MFD2276778.1"/>
    </source>
</evidence>
<keyword evidence="5 6" id="KW-0046">Antibiotic resistance</keyword>
<evidence type="ECO:0000256" key="3">
    <source>
        <dbReference type="ARBA" id="ARBA00022729"/>
    </source>
</evidence>
<comment type="caution">
    <text evidence="8">The sequence shown here is derived from an EMBL/GenBank/DDBJ whole genome shotgun (WGS) entry which is preliminary data.</text>
</comment>
<keyword evidence="3" id="KW-0732">Signal</keyword>
<dbReference type="Pfam" id="PF00905">
    <property type="entry name" value="Transpeptidase"/>
    <property type="match status" value="1"/>
</dbReference>
<dbReference type="Proteomes" id="UP001597297">
    <property type="component" value="Unassembled WGS sequence"/>
</dbReference>
<dbReference type="EC" id="3.5.2.6" evidence="2 6"/>
<keyword evidence="9" id="KW-1185">Reference proteome</keyword>
<keyword evidence="4 6" id="KW-0378">Hydrolase</keyword>